<dbReference type="EMBL" id="VSRR010005794">
    <property type="protein sequence ID" value="MPC43361.1"/>
    <property type="molecule type" value="Genomic_DNA"/>
</dbReference>
<dbReference type="GO" id="GO:0005739">
    <property type="term" value="C:mitochondrion"/>
    <property type="evidence" value="ECO:0007669"/>
    <property type="project" value="TreeGrafter"/>
</dbReference>
<accession>A0A5B7F874</accession>
<dbReference type="Pfam" id="PF04055">
    <property type="entry name" value="Radical_SAM"/>
    <property type="match status" value="1"/>
</dbReference>
<dbReference type="InterPro" id="IPR010723">
    <property type="entry name" value="HemN_C"/>
</dbReference>
<feature type="domain" description="HemN C-terminal" evidence="2">
    <location>
        <begin position="261"/>
        <end position="324"/>
    </location>
</feature>
<organism evidence="3 4">
    <name type="scientific">Portunus trituberculatus</name>
    <name type="common">Swimming crab</name>
    <name type="synonym">Neptunus trituberculatus</name>
    <dbReference type="NCBI Taxonomy" id="210409"/>
    <lineage>
        <taxon>Eukaryota</taxon>
        <taxon>Metazoa</taxon>
        <taxon>Ecdysozoa</taxon>
        <taxon>Arthropoda</taxon>
        <taxon>Crustacea</taxon>
        <taxon>Multicrustacea</taxon>
        <taxon>Malacostraca</taxon>
        <taxon>Eumalacostraca</taxon>
        <taxon>Eucarida</taxon>
        <taxon>Decapoda</taxon>
        <taxon>Pleocyemata</taxon>
        <taxon>Brachyura</taxon>
        <taxon>Eubrachyura</taxon>
        <taxon>Portunoidea</taxon>
        <taxon>Portunidae</taxon>
        <taxon>Portuninae</taxon>
        <taxon>Portunus</taxon>
    </lineage>
</organism>
<keyword evidence="4" id="KW-1185">Reference proteome</keyword>
<name>A0A5B7F874_PORTR</name>
<reference evidence="3 4" key="1">
    <citation type="submission" date="2019-05" db="EMBL/GenBank/DDBJ databases">
        <title>Another draft genome of Portunus trituberculatus and its Hox gene families provides insights of decapod evolution.</title>
        <authorList>
            <person name="Jeong J.-H."/>
            <person name="Song I."/>
            <person name="Kim S."/>
            <person name="Choi T."/>
            <person name="Kim D."/>
            <person name="Ryu S."/>
            <person name="Kim W."/>
        </authorList>
    </citation>
    <scope>NUCLEOTIDE SEQUENCE [LARGE SCALE GENOMIC DNA]</scope>
    <source>
        <tissue evidence="3">Muscle</tissue>
    </source>
</reference>
<dbReference type="PANTHER" id="PTHR13932">
    <property type="entry name" value="COPROPORPHYRINIGEN III OXIDASE"/>
    <property type="match status" value="1"/>
</dbReference>
<dbReference type="GO" id="GO:0006779">
    <property type="term" value="P:porphyrin-containing compound biosynthetic process"/>
    <property type="evidence" value="ECO:0007669"/>
    <property type="project" value="TreeGrafter"/>
</dbReference>
<comment type="caution">
    <text evidence="3">The sequence shown here is derived from an EMBL/GenBank/DDBJ whole genome shotgun (WGS) entry which is preliminary data.</text>
</comment>
<feature type="domain" description="Radical SAM core" evidence="1">
    <location>
        <begin position="19"/>
        <end position="107"/>
    </location>
</feature>
<evidence type="ECO:0000313" key="3">
    <source>
        <dbReference type="EMBL" id="MPC43361.1"/>
    </source>
</evidence>
<dbReference type="InterPro" id="IPR023404">
    <property type="entry name" value="rSAM_horseshoe"/>
</dbReference>
<proteinExistence type="predicted"/>
<dbReference type="InterPro" id="IPR007197">
    <property type="entry name" value="rSAM"/>
</dbReference>
<gene>
    <name evidence="3" type="primary">rsad1</name>
    <name evidence="3" type="ORF">E2C01_037007</name>
</gene>
<evidence type="ECO:0000259" key="2">
    <source>
        <dbReference type="Pfam" id="PF06969"/>
    </source>
</evidence>
<dbReference type="Gene3D" id="3.80.30.20">
    <property type="entry name" value="tm_1862 like domain"/>
    <property type="match status" value="1"/>
</dbReference>
<dbReference type="InterPro" id="IPR058240">
    <property type="entry name" value="rSAM_sf"/>
</dbReference>
<dbReference type="AlphaFoldDB" id="A0A5B7F874"/>
<evidence type="ECO:0000259" key="1">
    <source>
        <dbReference type="Pfam" id="PF04055"/>
    </source>
</evidence>
<evidence type="ECO:0000313" key="4">
    <source>
        <dbReference type="Proteomes" id="UP000324222"/>
    </source>
</evidence>
<dbReference type="GO" id="GO:0003824">
    <property type="term" value="F:catalytic activity"/>
    <property type="evidence" value="ECO:0007669"/>
    <property type="project" value="InterPro"/>
</dbReference>
<dbReference type="Proteomes" id="UP000324222">
    <property type="component" value="Unassembled WGS sequence"/>
</dbReference>
<dbReference type="PANTHER" id="PTHR13932:SF5">
    <property type="entry name" value="RADICAL S-ADENOSYL METHIONINE DOMAIN-CONTAINING PROTEIN 1, MITOCHONDRIAL"/>
    <property type="match status" value="1"/>
</dbReference>
<dbReference type="Pfam" id="PF06969">
    <property type="entry name" value="HemN_C"/>
    <property type="match status" value="1"/>
</dbReference>
<sequence length="341" mass="37843">MESDVAYVFRKVLKAIQSKAHLLEGAEVSLEVNPTSLETQTLREFREAGINRVSIGVQSLHAATLKLLNRDHSVKEAKNCLQAAQNLFPGRVSIDLMFGLPHHNTERYEVSNFACNQSAESIHNKGYWQGQQYIGIGPGAHSRVVPQVWKSAEKTTKQRDADHVGRIVKDISVKSDIRSNTSSFHSSTNEIAVSKNNNNMTCLTHVPAAKHRSEDSLCISTVAHHVIREARINASDPASWLQETLKKGNGIRKTEPQTRLVVASEYLASGLRTRKGVTAEQWGVFLPHLSPEEVFVGELGWLEDAGLVHLSPEGLRATEEGLVLLDAILPHLYNILYDHSR</sequence>
<protein>
    <submittedName>
        <fullName evidence="3">Radical S-adenosyl methionine domain-containing protein 1, mitochondrial</fullName>
    </submittedName>
</protein>
<dbReference type="InterPro" id="IPR034505">
    <property type="entry name" value="Coproporphyrinogen-III_oxidase"/>
</dbReference>
<dbReference type="SUPFAM" id="SSF102114">
    <property type="entry name" value="Radical SAM enzymes"/>
    <property type="match status" value="2"/>
</dbReference>
<dbReference type="GO" id="GO:0051539">
    <property type="term" value="F:4 iron, 4 sulfur cluster binding"/>
    <property type="evidence" value="ECO:0007669"/>
    <property type="project" value="TreeGrafter"/>
</dbReference>